<dbReference type="InterPro" id="IPR050512">
    <property type="entry name" value="Sulf_AdTrans/APS_kinase"/>
</dbReference>
<evidence type="ECO:0000259" key="7">
    <source>
        <dbReference type="Pfam" id="PF01583"/>
    </source>
</evidence>
<dbReference type="InterPro" id="IPR027417">
    <property type="entry name" value="P-loop_NTPase"/>
</dbReference>
<keyword evidence="3 6" id="KW-0808">Transferase</keyword>
<dbReference type="InterPro" id="IPR002891">
    <property type="entry name" value="APS"/>
</dbReference>
<keyword evidence="4 6" id="KW-0547">Nucleotide-binding</keyword>
<dbReference type="CDD" id="cd02027">
    <property type="entry name" value="APSK"/>
    <property type="match status" value="1"/>
</dbReference>
<dbReference type="SUPFAM" id="SSF52540">
    <property type="entry name" value="P-loop containing nucleoside triphosphate hydrolases"/>
    <property type="match status" value="1"/>
</dbReference>
<comment type="catalytic activity">
    <reaction evidence="1 6">
        <text>adenosine 5'-phosphosulfate + ATP = 3'-phosphoadenylyl sulfate + ADP + H(+)</text>
        <dbReference type="Rhea" id="RHEA:24152"/>
        <dbReference type="ChEBI" id="CHEBI:15378"/>
        <dbReference type="ChEBI" id="CHEBI:30616"/>
        <dbReference type="ChEBI" id="CHEBI:58243"/>
        <dbReference type="ChEBI" id="CHEBI:58339"/>
        <dbReference type="ChEBI" id="CHEBI:456216"/>
        <dbReference type="EC" id="2.7.1.25"/>
    </reaction>
</comment>
<evidence type="ECO:0000313" key="9">
    <source>
        <dbReference type="Proteomes" id="UP001606134"/>
    </source>
</evidence>
<dbReference type="GO" id="GO:0004020">
    <property type="term" value="F:adenylylsulfate kinase activity"/>
    <property type="evidence" value="ECO:0007669"/>
    <property type="project" value="UniProtKB-EC"/>
</dbReference>
<dbReference type="RefSeq" id="WP_394416157.1">
    <property type="nucleotide sequence ID" value="NZ_JBIGIC010000014.1"/>
</dbReference>
<comment type="similarity">
    <text evidence="6">Belongs to the APS kinase family.</text>
</comment>
<dbReference type="InterPro" id="IPR059117">
    <property type="entry name" value="APS_kinase_dom"/>
</dbReference>
<protein>
    <recommendedName>
        <fullName evidence="2 6">Adenylyl-sulfate kinase</fullName>
        <ecNumber evidence="2 6">2.7.1.25</ecNumber>
    </recommendedName>
</protein>
<evidence type="ECO:0000256" key="6">
    <source>
        <dbReference type="RuleBase" id="RU004347"/>
    </source>
</evidence>
<dbReference type="EC" id="2.7.1.25" evidence="2 6"/>
<keyword evidence="5 6" id="KW-0067">ATP-binding</keyword>
<evidence type="ECO:0000256" key="2">
    <source>
        <dbReference type="ARBA" id="ARBA00012121"/>
    </source>
</evidence>
<dbReference type="NCBIfam" id="NF003013">
    <property type="entry name" value="PRK03846.1"/>
    <property type="match status" value="1"/>
</dbReference>
<sequence>MPHTFWFTGLPGAGKTTLAKALQERMFQQGRMAIRLDGDDLRLGPHKGLGFSDADRQEHLRRTASLARLLNDQGFHVLVSLISPTEEVRQLAREIVSAERYFEIFVKASLEVCIARDPKGLYEKARAGVLQGFTGISASYGEPRLPSLTICTENSSIEECLAPLLGLLDGRETP</sequence>
<evidence type="ECO:0000256" key="5">
    <source>
        <dbReference type="ARBA" id="ARBA00022840"/>
    </source>
</evidence>
<keyword evidence="9" id="KW-1185">Reference proteome</keyword>
<reference evidence="8 9" key="1">
    <citation type="submission" date="2024-08" db="EMBL/GenBank/DDBJ databases">
        <authorList>
            <person name="Lu H."/>
        </authorList>
    </citation>
    <scope>NUCLEOTIDE SEQUENCE [LARGE SCALE GENOMIC DNA]</scope>
    <source>
        <strain evidence="8 9">BYS78W</strain>
    </source>
</reference>
<accession>A0ABW7HJ25</accession>
<dbReference type="NCBIfam" id="TIGR00455">
    <property type="entry name" value="apsK"/>
    <property type="match status" value="1"/>
</dbReference>
<dbReference type="PANTHER" id="PTHR42700">
    <property type="entry name" value="SULFATE ADENYLYLTRANSFERASE"/>
    <property type="match status" value="1"/>
</dbReference>
<dbReference type="EMBL" id="JBIGIC010000014">
    <property type="protein sequence ID" value="MFG6489759.1"/>
    <property type="molecule type" value="Genomic_DNA"/>
</dbReference>
<gene>
    <name evidence="8" type="primary">cysC</name>
    <name evidence="8" type="ORF">ACG04R_23990</name>
</gene>
<feature type="domain" description="APS kinase" evidence="7">
    <location>
        <begin position="2"/>
        <end position="150"/>
    </location>
</feature>
<dbReference type="Pfam" id="PF01583">
    <property type="entry name" value="APS_kinase"/>
    <property type="match status" value="1"/>
</dbReference>
<comment type="function">
    <text evidence="6">Catalyzes the synthesis of activated sulfate.</text>
</comment>
<comment type="caution">
    <text evidence="8">The sequence shown here is derived from an EMBL/GenBank/DDBJ whole genome shotgun (WGS) entry which is preliminary data.</text>
</comment>
<evidence type="ECO:0000256" key="4">
    <source>
        <dbReference type="ARBA" id="ARBA00022741"/>
    </source>
</evidence>
<evidence type="ECO:0000313" key="8">
    <source>
        <dbReference type="EMBL" id="MFG6489759.1"/>
    </source>
</evidence>
<name>A0ABW7HJ25_9BURK</name>
<dbReference type="PANTHER" id="PTHR42700:SF1">
    <property type="entry name" value="SULFATE ADENYLYLTRANSFERASE"/>
    <property type="match status" value="1"/>
</dbReference>
<keyword evidence="6 8" id="KW-0418">Kinase</keyword>
<dbReference type="Gene3D" id="3.40.50.300">
    <property type="entry name" value="P-loop containing nucleotide triphosphate hydrolases"/>
    <property type="match status" value="1"/>
</dbReference>
<proteinExistence type="inferred from homology"/>
<comment type="pathway">
    <text evidence="6">Sulfur metabolism; hydrogen sulfide biosynthesis; sulfite from sulfate: step 2/3.</text>
</comment>
<organism evidence="8 9">
    <name type="scientific">Pelomonas candidula</name>
    <dbReference type="NCBI Taxonomy" id="3299025"/>
    <lineage>
        <taxon>Bacteria</taxon>
        <taxon>Pseudomonadati</taxon>
        <taxon>Pseudomonadota</taxon>
        <taxon>Betaproteobacteria</taxon>
        <taxon>Burkholderiales</taxon>
        <taxon>Sphaerotilaceae</taxon>
        <taxon>Roseateles</taxon>
    </lineage>
</organism>
<dbReference type="Proteomes" id="UP001606134">
    <property type="component" value="Unassembled WGS sequence"/>
</dbReference>
<evidence type="ECO:0000256" key="1">
    <source>
        <dbReference type="ARBA" id="ARBA00001823"/>
    </source>
</evidence>
<evidence type="ECO:0000256" key="3">
    <source>
        <dbReference type="ARBA" id="ARBA00022679"/>
    </source>
</evidence>